<dbReference type="EMBL" id="KB632406">
    <property type="protein sequence ID" value="ERL95105.1"/>
    <property type="molecule type" value="Genomic_DNA"/>
</dbReference>
<evidence type="ECO:0000259" key="5">
    <source>
        <dbReference type="Pfam" id="PF00151"/>
    </source>
</evidence>
<evidence type="ECO:0000313" key="10">
    <source>
        <dbReference type="Proteomes" id="UP000030742"/>
    </source>
</evidence>
<dbReference type="OMA" id="FAWSIEN"/>
<dbReference type="InterPro" id="IPR029058">
    <property type="entry name" value="AB_hydrolase_fold"/>
</dbReference>
<organism evidence="6">
    <name type="scientific">Dendroctonus ponderosae</name>
    <name type="common">Mountain pine beetle</name>
    <dbReference type="NCBI Taxonomy" id="77166"/>
    <lineage>
        <taxon>Eukaryota</taxon>
        <taxon>Metazoa</taxon>
        <taxon>Ecdysozoa</taxon>
        <taxon>Arthropoda</taxon>
        <taxon>Hexapoda</taxon>
        <taxon>Insecta</taxon>
        <taxon>Pterygota</taxon>
        <taxon>Neoptera</taxon>
        <taxon>Endopterygota</taxon>
        <taxon>Coleoptera</taxon>
        <taxon>Polyphaga</taxon>
        <taxon>Cucujiformia</taxon>
        <taxon>Curculionidae</taxon>
        <taxon>Scolytinae</taxon>
        <taxon>Dendroctonus</taxon>
    </lineage>
</organism>
<name>N6TSN7_DENPD</name>
<comment type="subcellular location">
    <subcellularLocation>
        <location evidence="1">Secreted</location>
    </subcellularLocation>
</comment>
<dbReference type="GO" id="GO:0016298">
    <property type="term" value="F:lipase activity"/>
    <property type="evidence" value="ECO:0007669"/>
    <property type="project" value="InterPro"/>
</dbReference>
<dbReference type="OrthoDB" id="199913at2759"/>
<dbReference type="HOGENOM" id="CLU_027171_2_2_1"/>
<comment type="similarity">
    <text evidence="2 4">Belongs to the AB hydrolase superfamily. Lipase family.</text>
</comment>
<dbReference type="EnsemblMetazoa" id="XM_019914512.1">
    <property type="protein sequence ID" value="XP_019770071.1"/>
    <property type="gene ID" value="LOC109544373"/>
</dbReference>
<protein>
    <recommendedName>
        <fullName evidence="5">Lipase domain-containing protein</fullName>
    </recommendedName>
</protein>
<dbReference type="GO" id="GO:0005615">
    <property type="term" value="C:extracellular space"/>
    <property type="evidence" value="ECO:0007669"/>
    <property type="project" value="TreeGrafter"/>
</dbReference>
<evidence type="ECO:0000313" key="6">
    <source>
        <dbReference type="EMBL" id="ENN71351.1"/>
    </source>
</evidence>
<dbReference type="GO" id="GO:0017171">
    <property type="term" value="F:serine hydrolase activity"/>
    <property type="evidence" value="ECO:0007669"/>
    <property type="project" value="TreeGrafter"/>
</dbReference>
<dbReference type="InterPro" id="IPR013818">
    <property type="entry name" value="Lipase"/>
</dbReference>
<evidence type="ECO:0000313" key="9">
    <source>
        <dbReference type="Proteomes" id="UP000019118"/>
    </source>
</evidence>
<reference evidence="9 10" key="1">
    <citation type="journal article" date="2013" name="Genome Biol.">
        <title>Draft genome of the mountain pine beetle, Dendroctonus ponderosae Hopkins, a major forest pest.</title>
        <authorList>
            <person name="Keeling C.I."/>
            <person name="Yuen M.M."/>
            <person name="Liao N.Y."/>
            <person name="Docking T.R."/>
            <person name="Chan S.K."/>
            <person name="Taylor G.A."/>
            <person name="Palmquist D.L."/>
            <person name="Jackman S.D."/>
            <person name="Nguyen A."/>
            <person name="Li M."/>
            <person name="Henderson H."/>
            <person name="Janes J.K."/>
            <person name="Zhao Y."/>
            <person name="Pandoh P."/>
            <person name="Moore R."/>
            <person name="Sperling F.A."/>
            <person name="Huber D.P."/>
            <person name="Birol I."/>
            <person name="Jones S.J."/>
            <person name="Bohlmann J."/>
        </authorList>
    </citation>
    <scope>NUCLEOTIDE SEQUENCE</scope>
</reference>
<dbReference type="PRINTS" id="PR00821">
    <property type="entry name" value="TAGLIPASE"/>
</dbReference>
<keyword evidence="9" id="KW-1185">Reference proteome</keyword>
<evidence type="ECO:0000256" key="2">
    <source>
        <dbReference type="ARBA" id="ARBA00010701"/>
    </source>
</evidence>
<gene>
    <name evidence="8" type="primary">109544373</name>
    <name evidence="7" type="ORF">D910_12375</name>
    <name evidence="6" type="ORF">YQE_11966</name>
</gene>
<dbReference type="Gene3D" id="3.40.50.1820">
    <property type="entry name" value="alpha/beta hydrolase"/>
    <property type="match status" value="1"/>
</dbReference>
<evidence type="ECO:0000256" key="4">
    <source>
        <dbReference type="RuleBase" id="RU004262"/>
    </source>
</evidence>
<sequence length="314" mass="35446">MSEAKDSKARYRSFPKVDFSRASETDPELIYYKLFTKQNPDNCIPLTHENVEQLDVDKTVKTVWLIHGWTSSDTTPWYEPLKDAYLDLGHNVIYVNWTKYGNLSYGMSSANVKPVGEIISIFLSKSGIPADKIHLVGHSLGSHLAAFIGKSYQSKFGEKIGRITALDPAGPLWSHKDMTKQEKLCELDAHFVDVIHTDIQVYGYTHPCGHIDFYPNGGTNQPGCTDPNNIESSNHYCAPKFFIESIYSQVPATEIDFQEDAGYNIIITHKEKPAHITFGEHVDSKSTGIYYFETHSSRPFLKTVNLKINDDQDS</sequence>
<evidence type="ECO:0000313" key="8">
    <source>
        <dbReference type="EnsemblMetazoa" id="XP_019770071.1"/>
    </source>
</evidence>
<evidence type="ECO:0000256" key="3">
    <source>
        <dbReference type="ARBA" id="ARBA00022525"/>
    </source>
</evidence>
<dbReference type="InterPro" id="IPR000734">
    <property type="entry name" value="TAG_lipase"/>
</dbReference>
<dbReference type="SUPFAM" id="SSF53474">
    <property type="entry name" value="alpha/beta-Hydrolases"/>
    <property type="match status" value="1"/>
</dbReference>
<accession>N6TSN7</accession>
<reference evidence="8" key="2">
    <citation type="submission" date="2024-08" db="UniProtKB">
        <authorList>
            <consortium name="EnsemblMetazoa"/>
        </authorList>
    </citation>
    <scope>IDENTIFICATION</scope>
</reference>
<dbReference type="PANTHER" id="PTHR11610:SF173">
    <property type="entry name" value="LIPASE DOMAIN-CONTAINING PROTEIN-RELATED"/>
    <property type="match status" value="1"/>
</dbReference>
<dbReference type="PANTHER" id="PTHR11610">
    <property type="entry name" value="LIPASE"/>
    <property type="match status" value="1"/>
</dbReference>
<evidence type="ECO:0000313" key="7">
    <source>
        <dbReference type="EMBL" id="ERL95105.1"/>
    </source>
</evidence>
<proteinExistence type="inferred from homology"/>
<feature type="non-terminal residue" evidence="6">
    <location>
        <position position="1"/>
    </location>
</feature>
<dbReference type="EMBL" id="KB741274">
    <property type="protein sequence ID" value="ENN71351.1"/>
    <property type="molecule type" value="Genomic_DNA"/>
</dbReference>
<feature type="domain" description="Lipase" evidence="5">
    <location>
        <begin position="25"/>
        <end position="228"/>
    </location>
</feature>
<dbReference type="AlphaFoldDB" id="N6TSN7"/>
<dbReference type="Pfam" id="PF00151">
    <property type="entry name" value="Lipase"/>
    <property type="match status" value="1"/>
</dbReference>
<dbReference type="GO" id="GO:0016042">
    <property type="term" value="P:lipid catabolic process"/>
    <property type="evidence" value="ECO:0007669"/>
    <property type="project" value="TreeGrafter"/>
</dbReference>
<evidence type="ECO:0000256" key="1">
    <source>
        <dbReference type="ARBA" id="ARBA00004613"/>
    </source>
</evidence>
<dbReference type="Proteomes" id="UP000019118">
    <property type="component" value="Unassembled WGS sequence"/>
</dbReference>
<dbReference type="Proteomes" id="UP000030742">
    <property type="component" value="Unassembled WGS sequence"/>
</dbReference>
<keyword evidence="3" id="KW-0964">Secreted</keyword>